<comment type="caution">
    <text evidence="2">The sequence shown here is derived from an EMBL/GenBank/DDBJ whole genome shotgun (WGS) entry which is preliminary data.</text>
</comment>
<feature type="coiled-coil region" evidence="1">
    <location>
        <begin position="23"/>
        <end position="85"/>
    </location>
</feature>
<gene>
    <name evidence="2" type="ORF">S12H4_58270</name>
</gene>
<sequence length="102" mass="11840">MGIDWTKIEESPKKKHSVEGNTLLDFRARIEDLERRLNQLVKELEKQSEDLETVKKKLVGREKSLLQLTEKRSTARKTLDKINEEKLHADIKVTQSRANSGL</sequence>
<evidence type="ECO:0000313" key="2">
    <source>
        <dbReference type="EMBL" id="GAJ18320.1"/>
    </source>
</evidence>
<dbReference type="AlphaFoldDB" id="X1VZE6"/>
<evidence type="ECO:0000256" key="1">
    <source>
        <dbReference type="SAM" id="Coils"/>
    </source>
</evidence>
<proteinExistence type="predicted"/>
<keyword evidence="1" id="KW-0175">Coiled coil</keyword>
<dbReference type="EMBL" id="BARW01037813">
    <property type="protein sequence ID" value="GAJ18320.1"/>
    <property type="molecule type" value="Genomic_DNA"/>
</dbReference>
<name>X1VZE6_9ZZZZ</name>
<feature type="non-terminal residue" evidence="2">
    <location>
        <position position="102"/>
    </location>
</feature>
<protein>
    <submittedName>
        <fullName evidence="2">Uncharacterized protein</fullName>
    </submittedName>
</protein>
<reference evidence="2" key="1">
    <citation type="journal article" date="2014" name="Front. Microbiol.">
        <title>High frequency of phylogenetically diverse reductive dehalogenase-homologous genes in deep subseafloor sedimentary metagenomes.</title>
        <authorList>
            <person name="Kawai M."/>
            <person name="Futagami T."/>
            <person name="Toyoda A."/>
            <person name="Takaki Y."/>
            <person name="Nishi S."/>
            <person name="Hori S."/>
            <person name="Arai W."/>
            <person name="Tsubouchi T."/>
            <person name="Morono Y."/>
            <person name="Uchiyama I."/>
            <person name="Ito T."/>
            <person name="Fujiyama A."/>
            <person name="Inagaki F."/>
            <person name="Takami H."/>
        </authorList>
    </citation>
    <scope>NUCLEOTIDE SEQUENCE</scope>
    <source>
        <strain evidence="2">Expedition CK06-06</strain>
    </source>
</reference>
<accession>X1VZE6</accession>
<organism evidence="2">
    <name type="scientific">marine sediment metagenome</name>
    <dbReference type="NCBI Taxonomy" id="412755"/>
    <lineage>
        <taxon>unclassified sequences</taxon>
        <taxon>metagenomes</taxon>
        <taxon>ecological metagenomes</taxon>
    </lineage>
</organism>